<proteinExistence type="predicted"/>
<reference evidence="2" key="2">
    <citation type="submission" date="2012-05" db="EMBL/GenBank/DDBJ databases">
        <title>Annotation of the Genome Sequence of Fusarium oxysporum HDV247.</title>
        <authorList>
            <consortium name="The Broad Institute Genomics Platform"/>
            <person name="Ma L.-J."/>
            <person name="Corby-Kistler H."/>
            <person name="Broz K."/>
            <person name="Gale L.R."/>
            <person name="Jonkers W."/>
            <person name="O'Donnell K."/>
            <person name="Ploetz R."/>
            <person name="Steinberg C."/>
            <person name="Schwartz D.C."/>
            <person name="VanEtten H."/>
            <person name="Zhou S."/>
            <person name="Young S.K."/>
            <person name="Zeng Q."/>
            <person name="Gargeya S."/>
            <person name="Fitzgerald M."/>
            <person name="Abouelleil A."/>
            <person name="Alvarado L."/>
            <person name="Chapman S.B."/>
            <person name="Gainer-Dewar J."/>
            <person name="Goldberg J."/>
            <person name="Griggs A."/>
            <person name="Gujja S."/>
            <person name="Hansen M."/>
            <person name="Howarth C."/>
            <person name="Imamovic A."/>
            <person name="Ireland A."/>
            <person name="Larimer J."/>
            <person name="McCowan C."/>
            <person name="Murphy C."/>
            <person name="Pearson M."/>
            <person name="Poon T.W."/>
            <person name="Priest M."/>
            <person name="Roberts A."/>
            <person name="Saif S."/>
            <person name="Shea T."/>
            <person name="Sykes S."/>
            <person name="Wortman J."/>
            <person name="Nusbaum C."/>
            <person name="Birren B."/>
        </authorList>
    </citation>
    <scope>NUCLEOTIDE SEQUENCE</scope>
    <source>
        <strain evidence="2">HDV247</strain>
    </source>
</reference>
<feature type="region of interest" description="Disordered" evidence="1">
    <location>
        <begin position="49"/>
        <end position="72"/>
    </location>
</feature>
<dbReference type="EMBL" id="JH650972">
    <property type="protein sequence ID" value="EXA43727.1"/>
    <property type="molecule type" value="Genomic_DNA"/>
</dbReference>
<dbReference type="AlphaFoldDB" id="W9PN89"/>
<evidence type="ECO:0000256" key="1">
    <source>
        <dbReference type="SAM" id="MobiDB-lite"/>
    </source>
</evidence>
<gene>
    <name evidence="2" type="ORF">FOVG_08600</name>
</gene>
<reference evidence="2" key="1">
    <citation type="submission" date="2011-10" db="EMBL/GenBank/DDBJ databases">
        <title>The Genome Sequence of Fusarium oxysporum HDV247.</title>
        <authorList>
            <consortium name="The Broad Institute Genome Sequencing Platform"/>
            <person name="Ma L.-J."/>
            <person name="Gale L.R."/>
            <person name="Schwartz D.C."/>
            <person name="Zhou S."/>
            <person name="Corby-Kistler H."/>
            <person name="Young S.K."/>
            <person name="Zeng Q."/>
            <person name="Gargeya S."/>
            <person name="Fitzgerald M."/>
            <person name="Haas B."/>
            <person name="Abouelleil A."/>
            <person name="Alvarado L."/>
            <person name="Arachchi H.M."/>
            <person name="Berlin A."/>
            <person name="Brown A."/>
            <person name="Chapman S.B."/>
            <person name="Chen Z."/>
            <person name="Dunbar C."/>
            <person name="Freedman E."/>
            <person name="Gearin G."/>
            <person name="Goldberg J."/>
            <person name="Griggs A."/>
            <person name="Gujja S."/>
            <person name="Heiman D."/>
            <person name="Howarth C."/>
            <person name="Larson L."/>
            <person name="Lui A."/>
            <person name="MacDonald P.J.P."/>
            <person name="Montmayeur A."/>
            <person name="Murphy C."/>
            <person name="Neiman D."/>
            <person name="Pearson M."/>
            <person name="Priest M."/>
            <person name="Roberts A."/>
            <person name="Saif S."/>
            <person name="Shea T."/>
            <person name="Shenoy N."/>
            <person name="Sisk P."/>
            <person name="Stolte C."/>
            <person name="Sykes S."/>
            <person name="Wortman J."/>
            <person name="Nusbaum C."/>
            <person name="Birren B."/>
        </authorList>
    </citation>
    <scope>NUCLEOTIDE SEQUENCE [LARGE SCALE GENOMIC DNA]</scope>
    <source>
        <strain evidence="2">HDV247</strain>
    </source>
</reference>
<feature type="compositionally biased region" description="Basic and acidic residues" evidence="1">
    <location>
        <begin position="54"/>
        <end position="65"/>
    </location>
</feature>
<sequence>MDPGLSLQRHRVSKSELYLLDTVLEAVLTKEEIAARQISLDMKGFWDQQSGNAKETRKDNDRQIIEEAMTVQ</sequence>
<evidence type="ECO:0000313" key="2">
    <source>
        <dbReference type="EMBL" id="EXA43727.1"/>
    </source>
</evidence>
<dbReference type="OrthoDB" id="4424523at2759"/>
<dbReference type="Proteomes" id="UP000030751">
    <property type="component" value="Unassembled WGS sequence"/>
</dbReference>
<accession>W9PN89</accession>
<name>W9PN89_FUSOX</name>
<protein>
    <submittedName>
        <fullName evidence="2">Uncharacterized protein</fullName>
    </submittedName>
</protein>
<organism evidence="2">
    <name type="scientific">Fusarium oxysporum f. sp. pisi HDV247</name>
    <dbReference type="NCBI Taxonomy" id="1080344"/>
    <lineage>
        <taxon>Eukaryota</taxon>
        <taxon>Fungi</taxon>
        <taxon>Dikarya</taxon>
        <taxon>Ascomycota</taxon>
        <taxon>Pezizomycotina</taxon>
        <taxon>Sordariomycetes</taxon>
        <taxon>Hypocreomycetidae</taxon>
        <taxon>Hypocreales</taxon>
        <taxon>Nectriaceae</taxon>
        <taxon>Fusarium</taxon>
        <taxon>Fusarium oxysporum species complex</taxon>
    </lineage>
</organism>
<dbReference type="HOGENOM" id="CLU_2722295_0_0_1"/>